<feature type="region of interest" description="Disordered" evidence="1">
    <location>
        <begin position="131"/>
        <end position="180"/>
    </location>
</feature>
<dbReference type="AlphaFoldDB" id="A0AA36MLU6"/>
<dbReference type="Proteomes" id="UP001178507">
    <property type="component" value="Unassembled WGS sequence"/>
</dbReference>
<feature type="compositionally biased region" description="Basic and acidic residues" evidence="1">
    <location>
        <begin position="131"/>
        <end position="151"/>
    </location>
</feature>
<name>A0AA36MLU6_9DINO</name>
<feature type="compositionally biased region" description="Basic and acidic residues" evidence="1">
    <location>
        <begin position="168"/>
        <end position="180"/>
    </location>
</feature>
<evidence type="ECO:0000256" key="1">
    <source>
        <dbReference type="SAM" id="MobiDB-lite"/>
    </source>
</evidence>
<sequence length="197" mass="21992">MSPLVSRCTQEAAKVAQLLALREPPADALEQDSTFLISLEDGATIRWTKRPDGTWRKPEHRRAGWVGDLEQAKYVPPTVRLLEDAGISGETRASLRCLDADYDRDIPLRSPGYPNGQKAPAPAMQERRVMQADKVNDRFSESDKGSAEAKAKSKGAKAKPRPGPQRRGSKEQDEMDRKVDMELLPALTRLCVANRWQ</sequence>
<protein>
    <submittedName>
        <fullName evidence="2">Uncharacterized protein</fullName>
    </submittedName>
</protein>
<organism evidence="2 3">
    <name type="scientific">Effrenium voratum</name>
    <dbReference type="NCBI Taxonomy" id="2562239"/>
    <lineage>
        <taxon>Eukaryota</taxon>
        <taxon>Sar</taxon>
        <taxon>Alveolata</taxon>
        <taxon>Dinophyceae</taxon>
        <taxon>Suessiales</taxon>
        <taxon>Symbiodiniaceae</taxon>
        <taxon>Effrenium</taxon>
    </lineage>
</organism>
<accession>A0AA36MLU6</accession>
<evidence type="ECO:0000313" key="2">
    <source>
        <dbReference type="EMBL" id="CAJ1372313.1"/>
    </source>
</evidence>
<proteinExistence type="predicted"/>
<keyword evidence="3" id="KW-1185">Reference proteome</keyword>
<reference evidence="2" key="1">
    <citation type="submission" date="2023-08" db="EMBL/GenBank/DDBJ databases">
        <authorList>
            <person name="Chen Y."/>
            <person name="Shah S."/>
            <person name="Dougan E. K."/>
            <person name="Thang M."/>
            <person name="Chan C."/>
        </authorList>
    </citation>
    <scope>NUCLEOTIDE SEQUENCE</scope>
</reference>
<dbReference type="EMBL" id="CAUJNA010000127">
    <property type="protein sequence ID" value="CAJ1372313.1"/>
    <property type="molecule type" value="Genomic_DNA"/>
</dbReference>
<gene>
    <name evidence="2" type="ORF">EVOR1521_LOCUS2421</name>
</gene>
<comment type="caution">
    <text evidence="2">The sequence shown here is derived from an EMBL/GenBank/DDBJ whole genome shotgun (WGS) entry which is preliminary data.</text>
</comment>
<evidence type="ECO:0000313" key="3">
    <source>
        <dbReference type="Proteomes" id="UP001178507"/>
    </source>
</evidence>